<feature type="region of interest" description="Disordered" evidence="7">
    <location>
        <begin position="22"/>
        <end position="71"/>
    </location>
</feature>
<name>A8N680_COPC7</name>
<dbReference type="GO" id="GO:0005634">
    <property type="term" value="C:nucleus"/>
    <property type="evidence" value="ECO:0007669"/>
    <property type="project" value="UniProtKB-SubCell"/>
</dbReference>
<feature type="compositionally biased region" description="Polar residues" evidence="7">
    <location>
        <begin position="235"/>
        <end position="262"/>
    </location>
</feature>
<dbReference type="OrthoDB" id="6159439at2759"/>
<dbReference type="AlphaFoldDB" id="A8N680"/>
<gene>
    <name evidence="9" type="ORF">CC1G_01991</name>
</gene>
<accession>A8N680</accession>
<dbReference type="GO" id="GO:0030154">
    <property type="term" value="P:cell differentiation"/>
    <property type="evidence" value="ECO:0007669"/>
    <property type="project" value="TreeGrafter"/>
</dbReference>
<feature type="DNA-binding region" description="Homeobox" evidence="5">
    <location>
        <begin position="183"/>
        <end position="242"/>
    </location>
</feature>
<evidence type="ECO:0000256" key="3">
    <source>
        <dbReference type="ARBA" id="ARBA00023155"/>
    </source>
</evidence>
<dbReference type="GeneID" id="6006795"/>
<keyword evidence="3 5" id="KW-0371">Homeobox</keyword>
<dbReference type="GO" id="GO:0000978">
    <property type="term" value="F:RNA polymerase II cis-regulatory region sequence-specific DNA binding"/>
    <property type="evidence" value="ECO:0007669"/>
    <property type="project" value="TreeGrafter"/>
</dbReference>
<dbReference type="Proteomes" id="UP000001861">
    <property type="component" value="Unassembled WGS sequence"/>
</dbReference>
<evidence type="ECO:0000256" key="2">
    <source>
        <dbReference type="ARBA" id="ARBA00023125"/>
    </source>
</evidence>
<dbReference type="eggNOG" id="KOG0490">
    <property type="taxonomic scope" value="Eukaryota"/>
</dbReference>
<dbReference type="InParanoid" id="A8N680"/>
<dbReference type="PANTHER" id="PTHR24324">
    <property type="entry name" value="HOMEOBOX PROTEIN HHEX"/>
    <property type="match status" value="1"/>
</dbReference>
<feature type="compositionally biased region" description="Polar residues" evidence="7">
    <location>
        <begin position="149"/>
        <end position="168"/>
    </location>
</feature>
<dbReference type="EMBL" id="AACS02000003">
    <property type="protein sequence ID" value="EAU91502.2"/>
    <property type="molecule type" value="Genomic_DNA"/>
</dbReference>
<dbReference type="InterPro" id="IPR051000">
    <property type="entry name" value="Homeobox_DNA-bind_prot"/>
</dbReference>
<feature type="domain" description="Homeobox" evidence="8">
    <location>
        <begin position="181"/>
        <end position="241"/>
    </location>
</feature>
<feature type="compositionally biased region" description="Polar residues" evidence="7">
    <location>
        <begin position="35"/>
        <end position="46"/>
    </location>
</feature>
<evidence type="ECO:0000259" key="8">
    <source>
        <dbReference type="PROSITE" id="PS50071"/>
    </source>
</evidence>
<keyword evidence="10" id="KW-1185">Reference proteome</keyword>
<dbReference type="InterPro" id="IPR001356">
    <property type="entry name" value="HD"/>
</dbReference>
<evidence type="ECO:0000313" key="9">
    <source>
        <dbReference type="EMBL" id="EAU91502.2"/>
    </source>
</evidence>
<dbReference type="SMART" id="SM00389">
    <property type="entry name" value="HOX"/>
    <property type="match status" value="1"/>
</dbReference>
<evidence type="ECO:0000313" key="10">
    <source>
        <dbReference type="Proteomes" id="UP000001861"/>
    </source>
</evidence>
<dbReference type="RefSeq" id="XP_001830355.2">
    <property type="nucleotide sequence ID" value="XM_001830303.2"/>
</dbReference>
<dbReference type="PROSITE" id="PS00027">
    <property type="entry name" value="HOMEOBOX_1"/>
    <property type="match status" value="1"/>
</dbReference>
<proteinExistence type="predicted"/>
<dbReference type="PANTHER" id="PTHR24324:SF5">
    <property type="entry name" value="HEMATOPOIETICALLY-EXPRESSED HOMEOBOX PROTEIN HHEX"/>
    <property type="match status" value="1"/>
</dbReference>
<evidence type="ECO:0000256" key="5">
    <source>
        <dbReference type="PROSITE-ProRule" id="PRU00108"/>
    </source>
</evidence>
<dbReference type="GO" id="GO:0000981">
    <property type="term" value="F:DNA-binding transcription factor activity, RNA polymerase II-specific"/>
    <property type="evidence" value="ECO:0007669"/>
    <property type="project" value="InterPro"/>
</dbReference>
<feature type="region of interest" description="Disordered" evidence="7">
    <location>
        <begin position="149"/>
        <end position="186"/>
    </location>
</feature>
<dbReference type="CDD" id="cd00086">
    <property type="entry name" value="homeodomain"/>
    <property type="match status" value="1"/>
</dbReference>
<reference evidence="9 10" key="1">
    <citation type="journal article" date="2010" name="Proc. Natl. Acad. Sci. U.S.A.">
        <title>Insights into evolution of multicellular fungi from the assembled chromosomes of the mushroom Coprinopsis cinerea (Coprinus cinereus).</title>
        <authorList>
            <person name="Stajich J.E."/>
            <person name="Wilke S.K."/>
            <person name="Ahren D."/>
            <person name="Au C.H."/>
            <person name="Birren B.W."/>
            <person name="Borodovsky M."/>
            <person name="Burns C."/>
            <person name="Canback B."/>
            <person name="Casselton L.A."/>
            <person name="Cheng C.K."/>
            <person name="Deng J."/>
            <person name="Dietrich F.S."/>
            <person name="Fargo D.C."/>
            <person name="Farman M.L."/>
            <person name="Gathman A.C."/>
            <person name="Goldberg J."/>
            <person name="Guigo R."/>
            <person name="Hoegger P.J."/>
            <person name="Hooker J.B."/>
            <person name="Huggins A."/>
            <person name="James T.Y."/>
            <person name="Kamada T."/>
            <person name="Kilaru S."/>
            <person name="Kodira C."/>
            <person name="Kues U."/>
            <person name="Kupfer D."/>
            <person name="Kwan H.S."/>
            <person name="Lomsadze A."/>
            <person name="Li W."/>
            <person name="Lilly W.W."/>
            <person name="Ma L.J."/>
            <person name="Mackey A.J."/>
            <person name="Manning G."/>
            <person name="Martin F."/>
            <person name="Muraguchi H."/>
            <person name="Natvig D.O."/>
            <person name="Palmerini H."/>
            <person name="Ramesh M.A."/>
            <person name="Rehmeyer C.J."/>
            <person name="Roe B.A."/>
            <person name="Shenoy N."/>
            <person name="Stanke M."/>
            <person name="Ter-Hovhannisyan V."/>
            <person name="Tunlid A."/>
            <person name="Velagapudi R."/>
            <person name="Vision T.J."/>
            <person name="Zeng Q."/>
            <person name="Zolan M.E."/>
            <person name="Pukkila P.J."/>
        </authorList>
    </citation>
    <scope>NUCLEOTIDE SEQUENCE [LARGE SCALE GENOMIC DNA]</scope>
    <source>
        <strain evidence="10">Okayama-7 / 130 / ATCC MYA-4618 / FGSC 9003</strain>
    </source>
</reference>
<dbReference type="PROSITE" id="PS50071">
    <property type="entry name" value="HOMEOBOX_2"/>
    <property type="match status" value="1"/>
</dbReference>
<feature type="compositionally biased region" description="Basic and acidic residues" evidence="7">
    <location>
        <begin position="263"/>
        <end position="272"/>
    </location>
</feature>
<evidence type="ECO:0000256" key="4">
    <source>
        <dbReference type="ARBA" id="ARBA00023242"/>
    </source>
</evidence>
<dbReference type="HOGENOM" id="CLU_060169_0_0_1"/>
<dbReference type="Pfam" id="PF00046">
    <property type="entry name" value="Homeodomain"/>
    <property type="match status" value="1"/>
</dbReference>
<dbReference type="VEuPathDB" id="FungiDB:CC1G_01991"/>
<dbReference type="InterPro" id="IPR017970">
    <property type="entry name" value="Homeobox_CS"/>
</dbReference>
<evidence type="ECO:0000256" key="1">
    <source>
        <dbReference type="ARBA" id="ARBA00004123"/>
    </source>
</evidence>
<evidence type="ECO:0000256" key="6">
    <source>
        <dbReference type="RuleBase" id="RU000682"/>
    </source>
</evidence>
<sequence length="327" mass="36164">MVFKLSPLAPIAPPLTPAFPNYDTTSGHLHERHSPQPTYGYTTRTTSPPPMNPTDPRRLPPLTTSSSPGGDRWQQSANYNHGMPAVHGYPSGNSIRSPTASYPSQYVTYPSGNQGTYTYMSTYDPLAMTPQGQQGLFDDIDSVGLQQPRSTSPYGRTHAQTQLSSTNFTPPPVSPISPEEPTIKKKRKRADAAQLKVLNETYARTAFPSTEERQALAKRLDMSARSVQIWFQNKRQSMRQTNRQSSTVSSSGHQQQYALQSSHNERLLDDGTHGSSYGGSITLSETPYMTGSSVQDAMTRSHTSLSSSAHRRVRGPEEDAQRWPRGY</sequence>
<keyword evidence="2 5" id="KW-0238">DNA-binding</keyword>
<keyword evidence="4 5" id="KW-0539">Nucleus</keyword>
<comment type="subcellular location">
    <subcellularLocation>
        <location evidence="1 5 6">Nucleus</location>
    </subcellularLocation>
</comment>
<dbReference type="SUPFAM" id="SSF46689">
    <property type="entry name" value="Homeodomain-like"/>
    <property type="match status" value="1"/>
</dbReference>
<feature type="region of interest" description="Disordered" evidence="7">
    <location>
        <begin position="235"/>
        <end position="327"/>
    </location>
</feature>
<organism evidence="9 10">
    <name type="scientific">Coprinopsis cinerea (strain Okayama-7 / 130 / ATCC MYA-4618 / FGSC 9003)</name>
    <name type="common">Inky cap fungus</name>
    <name type="synonym">Hormographiella aspergillata</name>
    <dbReference type="NCBI Taxonomy" id="240176"/>
    <lineage>
        <taxon>Eukaryota</taxon>
        <taxon>Fungi</taxon>
        <taxon>Dikarya</taxon>
        <taxon>Basidiomycota</taxon>
        <taxon>Agaricomycotina</taxon>
        <taxon>Agaricomycetes</taxon>
        <taxon>Agaricomycetidae</taxon>
        <taxon>Agaricales</taxon>
        <taxon>Agaricineae</taxon>
        <taxon>Psathyrellaceae</taxon>
        <taxon>Coprinopsis</taxon>
    </lineage>
</organism>
<dbReference type="InterPro" id="IPR009057">
    <property type="entry name" value="Homeodomain-like_sf"/>
</dbReference>
<feature type="compositionally biased region" description="Polar residues" evidence="7">
    <location>
        <begin position="273"/>
        <end position="308"/>
    </location>
</feature>
<dbReference type="Gene3D" id="1.10.10.60">
    <property type="entry name" value="Homeodomain-like"/>
    <property type="match status" value="1"/>
</dbReference>
<dbReference type="OMA" id="RSEHASM"/>
<evidence type="ECO:0000256" key="7">
    <source>
        <dbReference type="SAM" id="MobiDB-lite"/>
    </source>
</evidence>
<protein>
    <recommendedName>
        <fullName evidence="8">Homeobox domain-containing protein</fullName>
    </recommendedName>
</protein>
<comment type="caution">
    <text evidence="9">The sequence shown here is derived from an EMBL/GenBank/DDBJ whole genome shotgun (WGS) entry which is preliminary data.</text>
</comment>
<feature type="compositionally biased region" description="Basic and acidic residues" evidence="7">
    <location>
        <begin position="314"/>
        <end position="327"/>
    </location>
</feature>
<dbReference type="KEGG" id="cci:CC1G_01991"/>